<name>A0A9N7TGM0_PLEPL</name>
<accession>A0A9N7TGM0</accession>
<evidence type="ECO:0000313" key="2">
    <source>
        <dbReference type="EMBL" id="CAB1412717.1"/>
    </source>
</evidence>
<gene>
    <name evidence="2" type="ORF">PLEPLA_LOCUS410</name>
</gene>
<dbReference type="EMBL" id="CADEAL010000014">
    <property type="protein sequence ID" value="CAB1412717.1"/>
    <property type="molecule type" value="Genomic_DNA"/>
</dbReference>
<keyword evidence="3" id="KW-1185">Reference proteome</keyword>
<feature type="compositionally biased region" description="Low complexity" evidence="1">
    <location>
        <begin position="71"/>
        <end position="81"/>
    </location>
</feature>
<evidence type="ECO:0000313" key="3">
    <source>
        <dbReference type="Proteomes" id="UP001153269"/>
    </source>
</evidence>
<dbReference type="Proteomes" id="UP001153269">
    <property type="component" value="Unassembled WGS sequence"/>
</dbReference>
<dbReference type="AlphaFoldDB" id="A0A9N7TGM0"/>
<feature type="region of interest" description="Disordered" evidence="1">
    <location>
        <begin position="56"/>
        <end position="81"/>
    </location>
</feature>
<evidence type="ECO:0000256" key="1">
    <source>
        <dbReference type="SAM" id="MobiDB-lite"/>
    </source>
</evidence>
<protein>
    <submittedName>
        <fullName evidence="2">Uncharacterized protein</fullName>
    </submittedName>
</protein>
<sequence>MTTGMLPGATAIYWPKVATSTPAKIRVSAEVGPPERAHLRPAVRAAHGKCPHLHPLHVQPDMNGNLGAADSHAASTSSWPAASADTELNLLLIH</sequence>
<organism evidence="2 3">
    <name type="scientific">Pleuronectes platessa</name>
    <name type="common">European plaice</name>
    <dbReference type="NCBI Taxonomy" id="8262"/>
    <lineage>
        <taxon>Eukaryota</taxon>
        <taxon>Metazoa</taxon>
        <taxon>Chordata</taxon>
        <taxon>Craniata</taxon>
        <taxon>Vertebrata</taxon>
        <taxon>Euteleostomi</taxon>
        <taxon>Actinopterygii</taxon>
        <taxon>Neopterygii</taxon>
        <taxon>Teleostei</taxon>
        <taxon>Neoteleostei</taxon>
        <taxon>Acanthomorphata</taxon>
        <taxon>Carangaria</taxon>
        <taxon>Pleuronectiformes</taxon>
        <taxon>Pleuronectoidei</taxon>
        <taxon>Pleuronectidae</taxon>
        <taxon>Pleuronectes</taxon>
    </lineage>
</organism>
<proteinExistence type="predicted"/>
<reference evidence="2" key="1">
    <citation type="submission" date="2020-03" db="EMBL/GenBank/DDBJ databases">
        <authorList>
            <person name="Weist P."/>
        </authorList>
    </citation>
    <scope>NUCLEOTIDE SEQUENCE</scope>
</reference>
<comment type="caution">
    <text evidence="2">The sequence shown here is derived from an EMBL/GenBank/DDBJ whole genome shotgun (WGS) entry which is preliminary data.</text>
</comment>